<dbReference type="SUPFAM" id="SSF48208">
    <property type="entry name" value="Six-hairpin glycosidases"/>
    <property type="match status" value="1"/>
</dbReference>
<accession>A0ABM7QHF5</accession>
<evidence type="ECO:0000313" key="2">
    <source>
        <dbReference type="EMBL" id="BCT97189.1"/>
    </source>
</evidence>
<sequence>MRRWFVAGCVLGLAACGGPKGARALDDFSDLRAWKVIQSDQVTGTLRKVDGPDGAALCLDYDFHGVAGYVGLQRDLPLDYPANYAFDVKVRGTGARNDFQFKLVDASGDNVWWSVKPKFELPDDWTPLQYRKRDIAKAWGPSPKTALEHSAKLEFTLASGDGGRGAVCFDTLTFTPLPPPPSGPLTGTLSPGAEGWTLDLGTQRELGGAILRWNRDAFARDYTVSASEDGSAWRVLREVHGADGGEDSLALPETDARYLRVKPATPATLEAIDAQPLAFGATPNDFVKAVAARAPRGAYPRGFVNEQPYWTIVGVDGGHDQALLGEDGAIELGKGAFSLEPMVTTRGRRSTWADVHATQSLQDGYLPMPSVQWTHPDYTLDITAFAEPRAGGVAAGEVADARLIARYRLANTTRAPMDYTFALRVRPFQVNPPSQFLNTTGGVSPLNKLMLYPQYVAVDNVPRAAVFPKADRVSATTFDGQGLPSKTAFADDPTGLASGVFEYDVHLAPGASVEFAWSSSLEGQPPSILKQGEAATAQAAVAAQWHDKLDRVRVQVPPQGQRIVDTLRTALGHMAISRVGPRLQPGTRSYSRAWIRDGAMIGEGLLRLGREDIASEFLRWYAPRQFENGKVPCCVDDRGADPVPENDSHGEFVFLAAEVYRYTHDRALLETMWPHVQGAVKYMDALRASERTEANRATNPAFYGLMPASISHEGYSAKPMHSYWDDFWALRGYKDAVQIAQWLGHDADAKRFAASRDQFAGDLRDSLKLAMARKNINFLPGSAELGDFDATSTTIALAPGGEQANLPQDALLATFERYWTEFEQRRTNTRAWKDYTPYELRTIGTFVRLGWRDRAHSALDFFFKDQQPRAWNQWAEVVSRTPRKPFFLGDLPHAWVASDYVRSALDLFAYSRESDDALVIAAGIPADWMTGQGIAVEGLRTPGGPLKYSLRADANRLHLEIGNGLTPPSGGMVFPWPFKGTPGTTTIDGKPAQWHSQELRITHVPATVEIVR</sequence>
<organism evidence="2 3">
    <name type="scientific">Lysobacter helvus</name>
    <dbReference type="NCBI Taxonomy" id="2675059"/>
    <lineage>
        <taxon>Bacteria</taxon>
        <taxon>Pseudomonadati</taxon>
        <taxon>Pseudomonadota</taxon>
        <taxon>Gammaproteobacteria</taxon>
        <taxon>Lysobacterales</taxon>
        <taxon>Lysobacteraceae</taxon>
        <taxon>Lysobacter</taxon>
    </lineage>
</organism>
<keyword evidence="3" id="KW-1185">Reference proteome</keyword>
<dbReference type="Pfam" id="PF17389">
    <property type="entry name" value="Bac_rhamnosid6H"/>
    <property type="match status" value="1"/>
</dbReference>
<dbReference type="InterPro" id="IPR008979">
    <property type="entry name" value="Galactose-bd-like_sf"/>
</dbReference>
<evidence type="ECO:0000313" key="3">
    <source>
        <dbReference type="Proteomes" id="UP000680514"/>
    </source>
</evidence>
<feature type="domain" description="F5/8 type C" evidence="1">
    <location>
        <begin position="197"/>
        <end position="281"/>
    </location>
</feature>
<protein>
    <recommendedName>
        <fullName evidence="1">F5/8 type C domain-containing protein</fullName>
    </recommendedName>
</protein>
<dbReference type="PROSITE" id="PS50022">
    <property type="entry name" value="FA58C_3"/>
    <property type="match status" value="1"/>
</dbReference>
<dbReference type="InterPro" id="IPR000421">
    <property type="entry name" value="FA58C"/>
</dbReference>
<dbReference type="Pfam" id="PF00754">
    <property type="entry name" value="F5_F8_type_C"/>
    <property type="match status" value="1"/>
</dbReference>
<dbReference type="Gene3D" id="1.50.10.10">
    <property type="match status" value="1"/>
</dbReference>
<dbReference type="EMBL" id="AP024546">
    <property type="protein sequence ID" value="BCT97189.1"/>
    <property type="molecule type" value="Genomic_DNA"/>
</dbReference>
<dbReference type="PROSITE" id="PS51257">
    <property type="entry name" value="PROKAR_LIPOPROTEIN"/>
    <property type="match status" value="1"/>
</dbReference>
<evidence type="ECO:0000259" key="1">
    <source>
        <dbReference type="PROSITE" id="PS50022"/>
    </source>
</evidence>
<proteinExistence type="predicted"/>
<dbReference type="InterPro" id="IPR012341">
    <property type="entry name" value="6hp_glycosidase-like_sf"/>
</dbReference>
<dbReference type="InterPro" id="IPR035396">
    <property type="entry name" value="Bac_rhamnosid6H"/>
</dbReference>
<dbReference type="SUPFAM" id="SSF49785">
    <property type="entry name" value="Galactose-binding domain-like"/>
    <property type="match status" value="2"/>
</dbReference>
<dbReference type="Gene3D" id="2.60.120.260">
    <property type="entry name" value="Galactose-binding domain-like"/>
    <property type="match status" value="1"/>
</dbReference>
<gene>
    <name evidence="2" type="ORF">LYSHEL_30600</name>
</gene>
<reference evidence="2 3" key="1">
    <citation type="submission" date="2021-03" db="EMBL/GenBank/DDBJ databases">
        <title>Complete Genome Sequences of Two Lysobacter Strains Isolated from Sea Water (Lysobacter caseinilyticus) and Soil (Lysobacter helvus) in South Korea.</title>
        <authorList>
            <person name="Watanabe Y."/>
            <person name="Arakawa K."/>
        </authorList>
    </citation>
    <scope>NUCLEOTIDE SEQUENCE [LARGE SCALE GENOMIC DNA]</scope>
    <source>
        <strain evidence="2 3">D10</strain>
    </source>
</reference>
<name>A0ABM7QHF5_9GAMM</name>
<dbReference type="InterPro" id="IPR008928">
    <property type="entry name" value="6-hairpin_glycosidase_sf"/>
</dbReference>
<dbReference type="Proteomes" id="UP000680514">
    <property type="component" value="Chromosome"/>
</dbReference>
<dbReference type="RefSeq" id="WP_213434932.1">
    <property type="nucleotide sequence ID" value="NZ_AP024546.1"/>
</dbReference>